<dbReference type="InterPro" id="IPR036383">
    <property type="entry name" value="TSP1_rpt_sf"/>
</dbReference>
<accession>A0AAD9V2H8</accession>
<feature type="domain" description="Peptidase M12B" evidence="12">
    <location>
        <begin position="121"/>
        <end position="287"/>
    </location>
</feature>
<keyword evidence="2" id="KW-0812">Transmembrane</keyword>
<feature type="domain" description="Fibrinogen C-terminal" evidence="13">
    <location>
        <begin position="828"/>
        <end position="886"/>
    </location>
</feature>
<dbReference type="EMBL" id="JARQWQ010000044">
    <property type="protein sequence ID" value="KAK2558365.1"/>
    <property type="molecule type" value="Genomic_DNA"/>
</dbReference>
<comment type="caution">
    <text evidence="8">Lacks conserved residue(s) required for the propagation of feature annotation.</text>
</comment>
<evidence type="ECO:0000259" key="10">
    <source>
        <dbReference type="PROSITE" id="PS50022"/>
    </source>
</evidence>
<evidence type="ECO:0000256" key="3">
    <source>
        <dbReference type="ARBA" id="ARBA00022737"/>
    </source>
</evidence>
<comment type="caution">
    <text evidence="14">The sequence shown here is derived from an EMBL/GenBank/DDBJ whole genome shotgun (WGS) entry which is preliminary data.</text>
</comment>
<dbReference type="SMART" id="SM00209">
    <property type="entry name" value="TSP1"/>
    <property type="match status" value="1"/>
</dbReference>
<comment type="subcellular location">
    <subcellularLocation>
        <location evidence="1">Membrane</location>
        <topology evidence="1">Single-pass membrane protein</topology>
    </subcellularLocation>
</comment>
<dbReference type="CDD" id="cd04269">
    <property type="entry name" value="ZnMc_adamalysin_II_like"/>
    <property type="match status" value="1"/>
</dbReference>
<feature type="domain" description="Disintegrin" evidence="11">
    <location>
        <begin position="295"/>
        <end position="374"/>
    </location>
</feature>
<dbReference type="PROSITE" id="PS01186">
    <property type="entry name" value="EGF_2"/>
    <property type="match status" value="1"/>
</dbReference>
<dbReference type="InterPro" id="IPR008979">
    <property type="entry name" value="Galactose-bd-like_sf"/>
</dbReference>
<feature type="domain" description="F5/8 type C" evidence="10">
    <location>
        <begin position="521"/>
        <end position="605"/>
    </location>
</feature>
<dbReference type="FunFam" id="4.10.70.10:FF:000003">
    <property type="entry name" value="Disintegrin and metalloproteinase domain-containing protein 17"/>
    <property type="match status" value="1"/>
</dbReference>
<feature type="binding site" evidence="8">
    <location>
        <position position="259"/>
    </location>
    <ligand>
        <name>Zn(2+)</name>
        <dbReference type="ChEBI" id="CHEBI:29105"/>
        <note>catalytic</note>
    </ligand>
</feature>
<keyword evidence="14" id="KW-0645">Protease</keyword>
<dbReference type="InterPro" id="IPR000742">
    <property type="entry name" value="EGF"/>
</dbReference>
<dbReference type="SUPFAM" id="SSF57552">
    <property type="entry name" value="Blood coagulation inhibitor (disintegrin)"/>
    <property type="match status" value="1"/>
</dbReference>
<dbReference type="InterPro" id="IPR002181">
    <property type="entry name" value="Fibrinogen_a/b/g_C_dom"/>
</dbReference>
<evidence type="ECO:0000313" key="14">
    <source>
        <dbReference type="EMBL" id="KAK2558365.1"/>
    </source>
</evidence>
<dbReference type="InterPro" id="IPR036436">
    <property type="entry name" value="Disintegrin_dom_sf"/>
</dbReference>
<dbReference type="InterPro" id="IPR034027">
    <property type="entry name" value="Reprolysin_adamalysin"/>
</dbReference>
<keyword evidence="14" id="KW-0482">Metalloprotease</keyword>
<keyword evidence="3" id="KW-0677">Repeat</keyword>
<reference evidence="14" key="2">
    <citation type="journal article" date="2023" name="Science">
        <title>Genomic signatures of disease resistance in endangered staghorn corals.</title>
        <authorList>
            <person name="Vollmer S.V."/>
            <person name="Selwyn J.D."/>
            <person name="Despard B.A."/>
            <person name="Roesel C.L."/>
        </authorList>
    </citation>
    <scope>NUCLEOTIDE SEQUENCE</scope>
    <source>
        <strain evidence="14">K2</strain>
    </source>
</reference>
<feature type="binding site" evidence="8">
    <location>
        <position position="255"/>
    </location>
    <ligand>
        <name>Zn(2+)</name>
        <dbReference type="ChEBI" id="CHEBI:29105"/>
        <note>catalytic</note>
    </ligand>
</feature>
<dbReference type="NCBIfam" id="NF040941">
    <property type="entry name" value="GGGWT_bact"/>
    <property type="match status" value="1"/>
</dbReference>
<dbReference type="Gene3D" id="4.10.70.10">
    <property type="entry name" value="Disintegrin domain"/>
    <property type="match status" value="1"/>
</dbReference>
<evidence type="ECO:0000256" key="2">
    <source>
        <dbReference type="ARBA" id="ARBA00022692"/>
    </source>
</evidence>
<dbReference type="InterPro" id="IPR006586">
    <property type="entry name" value="ADAM_Cys-rich"/>
</dbReference>
<keyword evidence="4" id="KW-1133">Transmembrane helix</keyword>
<evidence type="ECO:0000313" key="15">
    <source>
        <dbReference type="Proteomes" id="UP001249851"/>
    </source>
</evidence>
<evidence type="ECO:0000256" key="7">
    <source>
        <dbReference type="ARBA" id="ARBA00023180"/>
    </source>
</evidence>
<dbReference type="SUPFAM" id="SSF49785">
    <property type="entry name" value="Galactose-binding domain-like"/>
    <property type="match status" value="2"/>
</dbReference>
<dbReference type="AlphaFoldDB" id="A0AAD9V2H8"/>
<dbReference type="SMART" id="SM00608">
    <property type="entry name" value="ACR"/>
    <property type="match status" value="1"/>
</dbReference>
<keyword evidence="6" id="KW-1015">Disulfide bond</keyword>
<dbReference type="SUPFAM" id="SSF55486">
    <property type="entry name" value="Metalloproteases ('zincins'), catalytic domain"/>
    <property type="match status" value="1"/>
</dbReference>
<evidence type="ECO:0000256" key="4">
    <source>
        <dbReference type="ARBA" id="ARBA00022989"/>
    </source>
</evidence>
<dbReference type="InterPro" id="IPR014716">
    <property type="entry name" value="Fibrinogen_a/b/g_C_1"/>
</dbReference>
<evidence type="ECO:0000256" key="8">
    <source>
        <dbReference type="PROSITE-ProRule" id="PRU00276"/>
    </source>
</evidence>
<dbReference type="PROSITE" id="PS50214">
    <property type="entry name" value="DISINTEGRIN_2"/>
    <property type="match status" value="1"/>
</dbReference>
<feature type="binding site" evidence="8">
    <location>
        <position position="265"/>
    </location>
    <ligand>
        <name>Zn(2+)</name>
        <dbReference type="ChEBI" id="CHEBI:29105"/>
        <note>catalytic</note>
    </ligand>
</feature>
<dbReference type="Proteomes" id="UP001249851">
    <property type="component" value="Unassembled WGS sequence"/>
</dbReference>
<dbReference type="SUPFAM" id="SSF56496">
    <property type="entry name" value="Fibrinogen C-terminal domain-like"/>
    <property type="match status" value="2"/>
</dbReference>
<reference evidence="14" key="1">
    <citation type="journal article" date="2023" name="G3 (Bethesda)">
        <title>Whole genome assembly and annotation of the endangered Caribbean coral Acropora cervicornis.</title>
        <authorList>
            <person name="Selwyn J.D."/>
            <person name="Vollmer S.V."/>
        </authorList>
    </citation>
    <scope>NUCLEOTIDE SEQUENCE</scope>
    <source>
        <strain evidence="14">K2</strain>
    </source>
</reference>
<feature type="active site" evidence="8">
    <location>
        <position position="256"/>
    </location>
</feature>
<dbReference type="GO" id="GO:0006508">
    <property type="term" value="P:proteolysis"/>
    <property type="evidence" value="ECO:0007669"/>
    <property type="project" value="InterPro"/>
</dbReference>
<dbReference type="Gene3D" id="2.20.100.10">
    <property type="entry name" value="Thrombospondin type-1 (TSP1) repeat"/>
    <property type="match status" value="1"/>
</dbReference>
<dbReference type="Pfam" id="PF08516">
    <property type="entry name" value="ADAM_CR"/>
    <property type="match status" value="1"/>
</dbReference>
<dbReference type="InterPro" id="IPR000421">
    <property type="entry name" value="FA58C"/>
</dbReference>
<dbReference type="Gene3D" id="3.90.215.10">
    <property type="entry name" value="Gamma Fibrinogen, chain A, domain 1"/>
    <property type="match status" value="2"/>
</dbReference>
<keyword evidence="8" id="KW-0479">Metal-binding</keyword>
<keyword evidence="8" id="KW-0862">Zinc</keyword>
<evidence type="ECO:0000259" key="13">
    <source>
        <dbReference type="PROSITE" id="PS51406"/>
    </source>
</evidence>
<dbReference type="GO" id="GO:0016020">
    <property type="term" value="C:membrane"/>
    <property type="evidence" value="ECO:0007669"/>
    <property type="project" value="UniProtKB-SubCell"/>
</dbReference>
<dbReference type="Gene3D" id="2.60.120.260">
    <property type="entry name" value="Galactose-binding domain-like"/>
    <property type="match status" value="2"/>
</dbReference>
<dbReference type="SMART" id="SM00050">
    <property type="entry name" value="DISIN"/>
    <property type="match status" value="1"/>
</dbReference>
<name>A0AAD9V2H8_ACRCE</name>
<protein>
    <submittedName>
        <fullName evidence="14">Disintegrin and metalloproteinase domain-containing protein 9</fullName>
    </submittedName>
</protein>
<dbReference type="InterPro" id="IPR001590">
    <property type="entry name" value="Peptidase_M12B"/>
</dbReference>
<dbReference type="PROSITE" id="PS50022">
    <property type="entry name" value="FA58C_3"/>
    <property type="match status" value="1"/>
</dbReference>
<feature type="compositionally biased region" description="Basic and acidic residues" evidence="9">
    <location>
        <begin position="37"/>
        <end position="46"/>
    </location>
</feature>
<keyword evidence="14" id="KW-0378">Hydrolase</keyword>
<keyword evidence="7" id="KW-0325">Glycoprotein</keyword>
<dbReference type="FunFam" id="2.20.100.10:FF:000002">
    <property type="entry name" value="Unc-5 netrin receptor C"/>
    <property type="match status" value="1"/>
</dbReference>
<dbReference type="Pfam" id="PF00200">
    <property type="entry name" value="Disintegrin"/>
    <property type="match status" value="1"/>
</dbReference>
<evidence type="ECO:0000259" key="11">
    <source>
        <dbReference type="PROSITE" id="PS50214"/>
    </source>
</evidence>
<dbReference type="PROSITE" id="PS50092">
    <property type="entry name" value="TSP1"/>
    <property type="match status" value="1"/>
</dbReference>
<dbReference type="Pfam" id="PF00090">
    <property type="entry name" value="TSP_1"/>
    <property type="match status" value="1"/>
</dbReference>
<dbReference type="GO" id="GO:0046872">
    <property type="term" value="F:metal ion binding"/>
    <property type="evidence" value="ECO:0007669"/>
    <property type="project" value="UniProtKB-KW"/>
</dbReference>
<dbReference type="InterPro" id="IPR036056">
    <property type="entry name" value="Fibrinogen-like_C"/>
</dbReference>
<evidence type="ECO:0000256" key="5">
    <source>
        <dbReference type="ARBA" id="ARBA00023136"/>
    </source>
</evidence>
<evidence type="ECO:0000259" key="12">
    <source>
        <dbReference type="PROSITE" id="PS50215"/>
    </source>
</evidence>
<dbReference type="InterPro" id="IPR000884">
    <property type="entry name" value="TSP1_rpt"/>
</dbReference>
<dbReference type="InterPro" id="IPR001762">
    <property type="entry name" value="Disintegrin_dom"/>
</dbReference>
<proteinExistence type="predicted"/>
<evidence type="ECO:0000256" key="9">
    <source>
        <dbReference type="SAM" id="MobiDB-lite"/>
    </source>
</evidence>
<dbReference type="PANTHER" id="PTHR11905">
    <property type="entry name" value="ADAM A DISINTEGRIN AND METALLOPROTEASE DOMAIN"/>
    <property type="match status" value="1"/>
</dbReference>
<keyword evidence="5" id="KW-0472">Membrane</keyword>
<dbReference type="SUPFAM" id="SSF82895">
    <property type="entry name" value="TSP-1 type 1 repeat"/>
    <property type="match status" value="1"/>
</dbReference>
<dbReference type="Gene3D" id="3.40.390.10">
    <property type="entry name" value="Collagenase (Catalytic Domain)"/>
    <property type="match status" value="1"/>
</dbReference>
<dbReference type="InterPro" id="IPR024079">
    <property type="entry name" value="MetalloPept_cat_dom_sf"/>
</dbReference>
<gene>
    <name evidence="14" type="ORF">P5673_019058</name>
</gene>
<dbReference type="Pfam" id="PF01421">
    <property type="entry name" value="Reprolysin"/>
    <property type="match status" value="1"/>
</dbReference>
<dbReference type="PROSITE" id="PS50215">
    <property type="entry name" value="ADAM_MEPRO"/>
    <property type="match status" value="1"/>
</dbReference>
<evidence type="ECO:0000256" key="6">
    <source>
        <dbReference type="ARBA" id="ARBA00023157"/>
    </source>
</evidence>
<evidence type="ECO:0000256" key="1">
    <source>
        <dbReference type="ARBA" id="ARBA00004167"/>
    </source>
</evidence>
<dbReference type="Pfam" id="PF00754">
    <property type="entry name" value="F5_F8_type_C"/>
    <property type="match status" value="1"/>
</dbReference>
<dbReference type="GO" id="GO:0004222">
    <property type="term" value="F:metalloendopeptidase activity"/>
    <property type="evidence" value="ECO:0007669"/>
    <property type="project" value="InterPro"/>
</dbReference>
<dbReference type="PANTHER" id="PTHR11905:SF159">
    <property type="entry name" value="ADAM METALLOPROTEASE"/>
    <property type="match status" value="1"/>
</dbReference>
<keyword evidence="15" id="KW-1185">Reference proteome</keyword>
<sequence length="1233" mass="138076">MMAAKDRLLIACFSCVVICFFTIVVGTLDGNQITYPERIDGKRPRSDLSTSGKYDGAHSVFQTKEQDSNDVNKRCGNEDVYTDSHVSEDTSGDFGHFSTIRRGISNMDDFYRPYLTTNETRYNELVMVADYRMYLEHNNDTAAIKDRVITLVNAVDAIYQRINIRIVLKALEIWTNGDPFERETEGGPDLGKFNSYRNAHLKDKFPHDNAQLLSQWPWSDCVGRGYLGGMCGSYSAGVNRWSMSSIIGPYVTVAHEMGHNFGFNHDVGFSNCSLASLKKVNDKCLFNVPTYQALNSYCGNGIREEGEECDCGTPEICKAKDHCCEPHNCVLKNSSQCSDLHHGCCENCVFKKQGTLCRGVKTDCDVPEYCTGGSRDVVQGSTNRYSVFKRQLNPRPNTRYLRLSPQYWHGWPCLRVDFVGCSKDEVHPTAPTPLKSYQLDDLCLTPSSMTCSPIDNEIIIYARGDKCDGKHFQFTLESNGVLRHNCSGKMVCPTRSGNGASLVVSSSCQTNDSKFERTQDCVGRLGMESGDILDNQITASSYRPADLPQYGRLNNDKYWCAGKNSKDEYFQEKTVTEIMIQGRTNWYDWVTGFHLYFSDDGHQWTGYSQSGDKNHSNSVCYGGECSEIHETQCKDLWGSTARNADQGCYEKLNTETSGYGTCDPTTNTSCALRDVLCGQLQCEDLVNSPVADYGAATLKSIDTAGLGMVRDGTKCDTNKICVNFKCQSYDQVNISKCPSVAGKECGGRGVCTNEGKCHCQDGFDPKDSCSSVTVPRDGAWGEWSSWTVCDKGCGTGKRKRHRFCDNPFPLHGGKDCPGHRQETEDCNTENCPVGISCRHLQQIGEEKNRDYPDGVYKLNPTGSEEISTYCDMSRDGGGWTLLVASHTNSWTKRNVYLRNKNTPTLNGDFSILEHADNIKNNINVAGSRFEYRLEAQKPDRWGGIWRTQRSYTFVATTNKQTDVELVKKFDNWEYSNTGIEKRMPWISGARLTTSENAYSSWWGTITADDKIYDPAPWISGHLQESQPSHIWYWVREGPFQFPRSCMEVNIRGLLTNPVSDGIFTIKPPGLNVVKTYCDFTTAGGPWTLLLTSKTHKGWDKNNVKQRNVEKPSLNEDFSILGFADAIKDTIKLAGEESGKHLGITLSFQPVTNKQNGNNLSKRMPRLGLTNDLLLSSASVGDNISGTLVYNNYSNDSPIYLKENTFPTVVRYWMREGTRNKLHPGLEVDYSILN</sequence>
<organism evidence="14 15">
    <name type="scientific">Acropora cervicornis</name>
    <name type="common">Staghorn coral</name>
    <dbReference type="NCBI Taxonomy" id="6130"/>
    <lineage>
        <taxon>Eukaryota</taxon>
        <taxon>Metazoa</taxon>
        <taxon>Cnidaria</taxon>
        <taxon>Anthozoa</taxon>
        <taxon>Hexacorallia</taxon>
        <taxon>Scleractinia</taxon>
        <taxon>Astrocoeniina</taxon>
        <taxon>Acroporidae</taxon>
        <taxon>Acropora</taxon>
    </lineage>
</organism>
<dbReference type="PROSITE" id="PS51406">
    <property type="entry name" value="FIBRINOGEN_C_2"/>
    <property type="match status" value="1"/>
</dbReference>
<feature type="region of interest" description="Disordered" evidence="9">
    <location>
        <begin position="35"/>
        <end position="55"/>
    </location>
</feature>